<reference evidence="3" key="1">
    <citation type="submission" date="2006-08" db="EMBL/GenBank/DDBJ databases">
        <title>Complete sequence of Alkalilimnicola ehrilichei MLHE-1.</title>
        <authorList>
            <person name="Copeland A."/>
            <person name="Lucas S."/>
            <person name="Lapidus A."/>
            <person name="Barry K."/>
            <person name="Detter J.C."/>
            <person name="Glavina del Rio T."/>
            <person name="Hammon N."/>
            <person name="Israni S."/>
            <person name="Dalin E."/>
            <person name="Tice H."/>
            <person name="Pitluck S."/>
            <person name="Sims D."/>
            <person name="Brettin T."/>
            <person name="Bruce D."/>
            <person name="Han C."/>
            <person name="Tapia R."/>
            <person name="Gilna P."/>
            <person name="Schmutz J."/>
            <person name="Larimer F."/>
            <person name="Land M."/>
            <person name="Hauser L."/>
            <person name="Kyrpides N."/>
            <person name="Mikhailova N."/>
            <person name="Oremland R.S."/>
            <person name="Hoeft S.E."/>
            <person name="Switzer-Blum J."/>
            <person name="Kulp T."/>
            <person name="King G."/>
            <person name="Tabita R."/>
            <person name="Witte B."/>
            <person name="Santini J.M."/>
            <person name="Basu P."/>
            <person name="Hollibaugh J.T."/>
            <person name="Xie G."/>
            <person name="Stolz J.F."/>
            <person name="Richardson P."/>
        </authorList>
    </citation>
    <scope>NUCLEOTIDE SEQUENCE [LARGE SCALE GENOMIC DNA]</scope>
    <source>
        <strain evidence="3">ATCC BAA-1101 / DSM 17681 / MLHE-1</strain>
    </source>
</reference>
<dbReference type="SUPFAM" id="SSF89155">
    <property type="entry name" value="TorD-like"/>
    <property type="match status" value="1"/>
</dbReference>
<evidence type="ECO:0000313" key="3">
    <source>
        <dbReference type="Proteomes" id="UP000001962"/>
    </source>
</evidence>
<dbReference type="PANTHER" id="PTHR34227">
    <property type="entry name" value="CHAPERONE PROTEIN YCDY"/>
    <property type="match status" value="1"/>
</dbReference>
<evidence type="ECO:0000313" key="2">
    <source>
        <dbReference type="EMBL" id="ABI55986.1"/>
    </source>
</evidence>
<dbReference type="RefSeq" id="WP_011628381.1">
    <property type="nucleotide sequence ID" value="NC_008340.1"/>
</dbReference>
<proteinExistence type="predicted"/>
<dbReference type="AlphaFoldDB" id="Q0AB01"/>
<dbReference type="InterPro" id="IPR050289">
    <property type="entry name" value="TorD/DmsD_chaperones"/>
</dbReference>
<dbReference type="InterPro" id="IPR020945">
    <property type="entry name" value="DMSO/NO3_reduct_chaperone"/>
</dbReference>
<protein>
    <submittedName>
        <fullName evidence="2">Cytoplasmic chaperone TorD family protein</fullName>
    </submittedName>
</protein>
<dbReference type="Pfam" id="PF02613">
    <property type="entry name" value="Nitrate_red_del"/>
    <property type="match status" value="1"/>
</dbReference>
<keyword evidence="3" id="KW-1185">Reference proteome</keyword>
<accession>Q0AB01</accession>
<dbReference type="Proteomes" id="UP000001962">
    <property type="component" value="Chromosome"/>
</dbReference>
<gene>
    <name evidence="2" type="ordered locus">Mlg_0632</name>
</gene>
<dbReference type="HOGENOM" id="CLU_077650_7_0_6"/>
<dbReference type="OrthoDB" id="5783841at2"/>
<sequence>MRSYLYLLGAIAFDEPSPRRFEAARSLIIALRETPLSPACRAAVDGLEQQLHMAPALACEHTRLFVLGNPTVVAHPYAAYWLEGRLLGDVTIEVGRRMQAFGFSVTPDSGLLPDHIVSELEFLALLAEQDTSESREAAQSFITRHMRHWVPEFVDALRQADPSLHPFYSASVDLLDALMACGVENRIPARAIQRPYHETVLN</sequence>
<keyword evidence="1" id="KW-0143">Chaperone</keyword>
<name>Q0AB01_ALKEH</name>
<dbReference type="Gene3D" id="1.10.3480.10">
    <property type="entry name" value="TorD-like"/>
    <property type="match status" value="1"/>
</dbReference>
<dbReference type="eggNOG" id="COG3381">
    <property type="taxonomic scope" value="Bacteria"/>
</dbReference>
<evidence type="ECO:0000256" key="1">
    <source>
        <dbReference type="ARBA" id="ARBA00023186"/>
    </source>
</evidence>
<dbReference type="EMBL" id="CP000453">
    <property type="protein sequence ID" value="ABI55986.1"/>
    <property type="molecule type" value="Genomic_DNA"/>
</dbReference>
<dbReference type="KEGG" id="aeh:Mlg_0632"/>
<organism evidence="2 3">
    <name type="scientific">Alkalilimnicola ehrlichii (strain ATCC BAA-1101 / DSM 17681 / MLHE-1)</name>
    <dbReference type="NCBI Taxonomy" id="187272"/>
    <lineage>
        <taxon>Bacteria</taxon>
        <taxon>Pseudomonadati</taxon>
        <taxon>Pseudomonadota</taxon>
        <taxon>Gammaproteobacteria</taxon>
        <taxon>Chromatiales</taxon>
        <taxon>Ectothiorhodospiraceae</taxon>
        <taxon>Alkalilimnicola</taxon>
    </lineage>
</organism>
<dbReference type="InterPro" id="IPR036411">
    <property type="entry name" value="TorD-like_sf"/>
</dbReference>
<dbReference type="PANTHER" id="PTHR34227:SF1">
    <property type="entry name" value="DIMETHYL SULFOXIDE REDUCTASE CHAPERONE-RELATED"/>
    <property type="match status" value="1"/>
</dbReference>